<feature type="domain" description="Carrier" evidence="3">
    <location>
        <begin position="525"/>
        <end position="599"/>
    </location>
</feature>
<keyword evidence="2" id="KW-0436">Ligase</keyword>
<dbReference type="AlphaFoldDB" id="A0A381RHH9"/>
<dbReference type="PANTHER" id="PTHR43201:SF5">
    <property type="entry name" value="MEDIUM-CHAIN ACYL-COA LIGASE ACSF2, MITOCHONDRIAL"/>
    <property type="match status" value="1"/>
</dbReference>
<accession>A0A381RHH9</accession>
<dbReference type="GO" id="GO:0031956">
    <property type="term" value="F:medium-chain fatty acid-CoA ligase activity"/>
    <property type="evidence" value="ECO:0007669"/>
    <property type="project" value="TreeGrafter"/>
</dbReference>
<dbReference type="CDD" id="cd07989">
    <property type="entry name" value="LPLAT_AGPAT-like"/>
    <property type="match status" value="1"/>
</dbReference>
<dbReference type="GO" id="GO:0006631">
    <property type="term" value="P:fatty acid metabolic process"/>
    <property type="evidence" value="ECO:0007669"/>
    <property type="project" value="TreeGrafter"/>
</dbReference>
<dbReference type="InterPro" id="IPR045851">
    <property type="entry name" value="AMP-bd_C_sf"/>
</dbReference>
<dbReference type="SUPFAM" id="SSF47336">
    <property type="entry name" value="ACP-like"/>
    <property type="match status" value="1"/>
</dbReference>
<dbReference type="InterPro" id="IPR002123">
    <property type="entry name" value="Plipid/glycerol_acylTrfase"/>
</dbReference>
<name>A0A381RHH9_9ZZZZ</name>
<dbReference type="SMART" id="SM00563">
    <property type="entry name" value="PlsC"/>
    <property type="match status" value="1"/>
</dbReference>
<comment type="similarity">
    <text evidence="1">Belongs to the ATP-dependent AMP-binding enzyme family.</text>
</comment>
<dbReference type="PANTHER" id="PTHR43201">
    <property type="entry name" value="ACYL-COA SYNTHETASE"/>
    <property type="match status" value="1"/>
</dbReference>
<gene>
    <name evidence="4" type="ORF">METZ01_LOCUS43725</name>
</gene>
<evidence type="ECO:0000256" key="1">
    <source>
        <dbReference type="ARBA" id="ARBA00006432"/>
    </source>
</evidence>
<sequence>MKRETLLDFFDERMRSDSEFLIHDDGYRVRHFCYDEVRRAAFDFSARLSSAGIGAGEKTLLWGENRPEWIVAFWGCLLRGVVAVPIDYRASPDFLRKVAALVDARVLLVGDEVTVPPGLDFEVWRLSELAPPPVSANPTGSPAFDHKANKDDLAEIIFTSGATSEPKGVTITHRNLLANIVPVEREVLKYRKYGRPFYPLRFLNLLPLSHMFGQALSTFVPPMLPGVCIFMRGYSPSAIVRQIRSRRISVLVCVPKILDVLREHVLQMAPEAGQPAARSEHVAKRWWRYRRVHHLFGMKFWCFIVGAAPLDPELEAFWSRLGFLVVQGYGLTETAPIVTLNHPFKTRRGSVGTPIAGVEIKTAEDGEILVRGDNVTAGYFGAEADTAEAFKDGWFHTGDLGTLDAEGRLEVHGRKKEVIVTPEGLNVFPEDVEKVVDSLPDVTESAAVGIKLNGEERVHAVVVLKSPSSQVDIARAANRRLADHQQIRRVLMWPDSCLPRTEGTRKLKRRIVREWAERGAVPTPSSTIGVNRNLASILERVAGSSVKSDTRLDELGLSSLDRVELLMVLENETDVTVDEGTIRDAITVADLEAVVASPSATSSPQDASFPLPHWSQSGTMRAIRRACLSVWLLPLARVFAWLRVEGLEHLAEIDGPVIFAANHQSFMDTPVILAALPSPLRYQVVTAMSKEFFDPHFHPERHTRRARLTNSLNYYLSTGLFNAFPLPQREAGTRHALRYAGELVGTGNSLMIFPEGKRMSGDDVGLFQPGVAMIAERLGVPVIPVRLRGLNAVLGIGQTMARPGRVLVRFGPQVRPQGGDHRDMAAKLEKTVRNL</sequence>
<dbReference type="SUPFAM" id="SSF56801">
    <property type="entry name" value="Acetyl-CoA synthetase-like"/>
    <property type="match status" value="1"/>
</dbReference>
<dbReference type="Pfam" id="PF00501">
    <property type="entry name" value="AMP-binding"/>
    <property type="match status" value="1"/>
</dbReference>
<evidence type="ECO:0000259" key="3">
    <source>
        <dbReference type="PROSITE" id="PS50075"/>
    </source>
</evidence>
<reference evidence="4" key="1">
    <citation type="submission" date="2018-05" db="EMBL/GenBank/DDBJ databases">
        <authorList>
            <person name="Lanie J.A."/>
            <person name="Ng W.-L."/>
            <person name="Kazmierczak K.M."/>
            <person name="Andrzejewski T.M."/>
            <person name="Davidsen T.M."/>
            <person name="Wayne K.J."/>
            <person name="Tettelin H."/>
            <person name="Glass J.I."/>
            <person name="Rusch D."/>
            <person name="Podicherti R."/>
            <person name="Tsui H.-C.T."/>
            <person name="Winkler M.E."/>
        </authorList>
    </citation>
    <scope>NUCLEOTIDE SEQUENCE</scope>
</reference>
<evidence type="ECO:0000313" key="4">
    <source>
        <dbReference type="EMBL" id="SUZ90871.1"/>
    </source>
</evidence>
<dbReference type="InterPro" id="IPR000873">
    <property type="entry name" value="AMP-dep_synth/lig_dom"/>
</dbReference>
<proteinExistence type="inferred from homology"/>
<dbReference type="InterPro" id="IPR036736">
    <property type="entry name" value="ACP-like_sf"/>
</dbReference>
<dbReference type="InterPro" id="IPR042099">
    <property type="entry name" value="ANL_N_sf"/>
</dbReference>
<dbReference type="PROSITE" id="PS50075">
    <property type="entry name" value="CARRIER"/>
    <property type="match status" value="1"/>
</dbReference>
<protein>
    <recommendedName>
        <fullName evidence="3">Carrier domain-containing protein</fullName>
    </recommendedName>
</protein>
<dbReference type="GO" id="GO:0016746">
    <property type="term" value="F:acyltransferase activity"/>
    <property type="evidence" value="ECO:0007669"/>
    <property type="project" value="InterPro"/>
</dbReference>
<dbReference type="Gene3D" id="3.40.50.12780">
    <property type="entry name" value="N-terminal domain of ligase-like"/>
    <property type="match status" value="1"/>
</dbReference>
<evidence type="ECO:0000256" key="2">
    <source>
        <dbReference type="ARBA" id="ARBA00022598"/>
    </source>
</evidence>
<dbReference type="Pfam" id="PF01553">
    <property type="entry name" value="Acyltransferase"/>
    <property type="match status" value="1"/>
</dbReference>
<dbReference type="InterPro" id="IPR009081">
    <property type="entry name" value="PP-bd_ACP"/>
</dbReference>
<dbReference type="SUPFAM" id="SSF69593">
    <property type="entry name" value="Glycerol-3-phosphate (1)-acyltransferase"/>
    <property type="match status" value="1"/>
</dbReference>
<organism evidence="4">
    <name type="scientific">marine metagenome</name>
    <dbReference type="NCBI Taxonomy" id="408172"/>
    <lineage>
        <taxon>unclassified sequences</taxon>
        <taxon>metagenomes</taxon>
        <taxon>ecological metagenomes</taxon>
    </lineage>
</organism>
<dbReference type="EMBL" id="UINC01001930">
    <property type="protein sequence ID" value="SUZ90871.1"/>
    <property type="molecule type" value="Genomic_DNA"/>
</dbReference>
<dbReference type="Pfam" id="PF00550">
    <property type="entry name" value="PP-binding"/>
    <property type="match status" value="1"/>
</dbReference>
<dbReference type="Gene3D" id="3.30.300.30">
    <property type="match status" value="1"/>
</dbReference>
<dbReference type="Gene3D" id="1.10.1200.10">
    <property type="entry name" value="ACP-like"/>
    <property type="match status" value="1"/>
</dbReference>